<feature type="transmembrane region" description="Helical" evidence="2">
    <location>
        <begin position="73"/>
        <end position="93"/>
    </location>
</feature>
<keyword evidence="2" id="KW-0812">Transmembrane</keyword>
<evidence type="ECO:0000313" key="3">
    <source>
        <dbReference type="Proteomes" id="UP000515208"/>
    </source>
</evidence>
<organism evidence="3 4">
    <name type="scientific">Bison bison bison</name>
    <name type="common">North American plains bison</name>
    <dbReference type="NCBI Taxonomy" id="43346"/>
    <lineage>
        <taxon>Eukaryota</taxon>
        <taxon>Metazoa</taxon>
        <taxon>Chordata</taxon>
        <taxon>Craniata</taxon>
        <taxon>Vertebrata</taxon>
        <taxon>Euteleostomi</taxon>
        <taxon>Mammalia</taxon>
        <taxon>Eutheria</taxon>
        <taxon>Laurasiatheria</taxon>
        <taxon>Artiodactyla</taxon>
        <taxon>Ruminantia</taxon>
        <taxon>Pecora</taxon>
        <taxon>Bovidae</taxon>
        <taxon>Bovinae</taxon>
        <taxon>Bison</taxon>
    </lineage>
</organism>
<dbReference type="RefSeq" id="XP_010833323.1">
    <property type="nucleotide sequence ID" value="XM_010835021.1"/>
</dbReference>
<gene>
    <name evidence="4" type="primary">WFDC11</name>
</gene>
<proteinExistence type="predicted"/>
<keyword evidence="3" id="KW-1185">Reference proteome</keyword>
<reference evidence="4" key="1">
    <citation type="submission" date="2025-08" db="UniProtKB">
        <authorList>
            <consortium name="RefSeq"/>
        </authorList>
    </citation>
    <scope>IDENTIFICATION</scope>
    <source>
        <tissue evidence="4">Blood</tissue>
    </source>
</reference>
<evidence type="ECO:0000256" key="1">
    <source>
        <dbReference type="SAM" id="MobiDB-lite"/>
    </source>
</evidence>
<dbReference type="Proteomes" id="UP000515208">
    <property type="component" value="Unplaced"/>
</dbReference>
<dbReference type="CTD" id="259239"/>
<name>A0A6P3GP89_BISBB</name>
<keyword evidence="2" id="KW-1133">Transmembrane helix</keyword>
<dbReference type="OrthoDB" id="9542712at2759"/>
<dbReference type="GeneID" id="104985036"/>
<sequence>MQSLWSSYVSASLMAQQIPRVQGLGSSQRPGRRAISHINTGTSSSNNFREATAKERTPDNTYSDVYMVNIMKFWTPLLMMFLCMVLLSVLGAVKERYSSRRELLLQECWGQPTIRECNNKCSRNFRCVKINHTCCWTYCGNICWENTLITEEAKSLASH</sequence>
<evidence type="ECO:0000313" key="4">
    <source>
        <dbReference type="RefSeq" id="XP_010833323.1"/>
    </source>
</evidence>
<dbReference type="KEGG" id="bbis:104985036"/>
<dbReference type="AlphaFoldDB" id="A0A6P3GP89"/>
<evidence type="ECO:0000256" key="2">
    <source>
        <dbReference type="SAM" id="Phobius"/>
    </source>
</evidence>
<feature type="compositionally biased region" description="Polar residues" evidence="1">
    <location>
        <begin position="37"/>
        <end position="49"/>
    </location>
</feature>
<protein>
    <submittedName>
        <fullName evidence="4">Protein WFDC11</fullName>
    </submittedName>
</protein>
<keyword evidence="2" id="KW-0472">Membrane</keyword>
<accession>A0A6P3GP89</accession>
<feature type="region of interest" description="Disordered" evidence="1">
    <location>
        <begin position="22"/>
        <end position="55"/>
    </location>
</feature>